<dbReference type="Pfam" id="PF05159">
    <property type="entry name" value="Capsule_synth"/>
    <property type="match status" value="1"/>
</dbReference>
<reference evidence="1 2" key="1">
    <citation type="submission" date="2024-09" db="EMBL/GenBank/DDBJ databases">
        <authorList>
            <person name="Sun Q."/>
            <person name="Mori K."/>
        </authorList>
    </citation>
    <scope>NUCLEOTIDE SEQUENCE [LARGE SCALE GENOMIC DNA]</scope>
    <source>
        <strain evidence="1 2">NCAIM B.02610</strain>
    </source>
</reference>
<sequence>MVIKKGYRRARKLFGLLRNVLHWQVTNYENKDIAFVFNVSKWKQVYLRSYLAEYEVIYVTTKLEVRIFERLNKSHSSKTIFVWGYSAKPNLVHFAKQKAMPFYRIEDGFVRSKGLGALHNAPYSLCIDKQGMYFDSNQKSDLEDILNHYDFDSNKDLLNRSRNCINQLIELEVSKYNHVQKKNLDVIYGEKTRKRILVIGQVEEDASIRYGCATPTTNNDLVKLASKENPEAEIIYKPHPDVLAGKRKMISDPEEVKQIAKIVYEPLSLVDSLKTIDHVYTITSLSGFEALLRGIKVTTVGAPFYSGWGLTDDRQNVSRRKRKLTTEQLFAGAYILYPIYIDPNTGKRISLEDTISKVSQSSK</sequence>
<evidence type="ECO:0000313" key="1">
    <source>
        <dbReference type="EMBL" id="MFC0471058.1"/>
    </source>
</evidence>
<dbReference type="RefSeq" id="WP_335958424.1">
    <property type="nucleotide sequence ID" value="NZ_JAXBLX010000001.1"/>
</dbReference>
<accession>A0ABV6KG82</accession>
<dbReference type="Proteomes" id="UP001589838">
    <property type="component" value="Unassembled WGS sequence"/>
</dbReference>
<proteinExistence type="predicted"/>
<dbReference type="CDD" id="cd16439">
    <property type="entry name" value="beta_Kdo_transferase_KpsC_2"/>
    <property type="match status" value="1"/>
</dbReference>
<organism evidence="1 2">
    <name type="scientific">Halalkalibacter kiskunsagensis</name>
    <dbReference type="NCBI Taxonomy" id="1548599"/>
    <lineage>
        <taxon>Bacteria</taxon>
        <taxon>Bacillati</taxon>
        <taxon>Bacillota</taxon>
        <taxon>Bacilli</taxon>
        <taxon>Bacillales</taxon>
        <taxon>Bacillaceae</taxon>
        <taxon>Halalkalibacter</taxon>
    </lineage>
</organism>
<keyword evidence="2" id="KW-1185">Reference proteome</keyword>
<dbReference type="EMBL" id="JBHLUX010000029">
    <property type="protein sequence ID" value="MFC0471058.1"/>
    <property type="molecule type" value="Genomic_DNA"/>
</dbReference>
<gene>
    <name evidence="1" type="ORF">ACFFHM_11340</name>
</gene>
<comment type="caution">
    <text evidence="1">The sequence shown here is derived from an EMBL/GenBank/DDBJ whole genome shotgun (WGS) entry which is preliminary data.</text>
</comment>
<dbReference type="InterPro" id="IPR007833">
    <property type="entry name" value="Capsule_polysaccharide_synth"/>
</dbReference>
<name>A0ABV6KG82_9BACI</name>
<protein>
    <submittedName>
        <fullName evidence="1">Capsular polysaccharide biosynthesis protein</fullName>
    </submittedName>
</protein>
<evidence type="ECO:0000313" key="2">
    <source>
        <dbReference type="Proteomes" id="UP001589838"/>
    </source>
</evidence>